<reference evidence="4 5" key="1">
    <citation type="submission" date="2006-06" db="EMBL/GenBank/DDBJ databases">
        <title>Complete sequence of Rubrobacter xylanophilus DSM 9941.</title>
        <authorList>
            <consortium name="US DOE Joint Genome Institute"/>
            <person name="Copeland A."/>
            <person name="Lucas S."/>
            <person name="Lapidus A."/>
            <person name="Barry K."/>
            <person name="Detter J.C."/>
            <person name="Glavina del Rio T."/>
            <person name="Hammon N."/>
            <person name="Israni S."/>
            <person name="Dalin E."/>
            <person name="Tice H."/>
            <person name="Pitluck S."/>
            <person name="Munk A.C."/>
            <person name="Brettin T."/>
            <person name="Bruce D."/>
            <person name="Han C."/>
            <person name="Tapia R."/>
            <person name="Gilna P."/>
            <person name="Schmutz J."/>
            <person name="Larimer F."/>
            <person name="Land M."/>
            <person name="Hauser L."/>
            <person name="Kyrpides N."/>
            <person name="Lykidis A."/>
            <person name="da Costa M.S."/>
            <person name="Rainey F.A."/>
            <person name="Empadinhas N."/>
            <person name="Jolivet E."/>
            <person name="Battista J.R."/>
            <person name="Richardson P."/>
        </authorList>
    </citation>
    <scope>NUCLEOTIDE SEQUENCE [LARGE SCALE GENOMIC DNA]</scope>
    <source>
        <strain evidence="5">DSM 9941 / NBRC 16129 / PRD-1</strain>
    </source>
</reference>
<accession>Q1AZS8</accession>
<dbReference type="AlphaFoldDB" id="Q1AZS8"/>
<dbReference type="eggNOG" id="COG3544">
    <property type="taxonomic scope" value="Bacteria"/>
</dbReference>
<dbReference type="PANTHER" id="PTHR36933:SF1">
    <property type="entry name" value="SLL0788 PROTEIN"/>
    <property type="match status" value="1"/>
</dbReference>
<organism evidence="4 5">
    <name type="scientific">Rubrobacter xylanophilus (strain DSM 9941 / JCM 11954 / NBRC 16129 / PRD-1)</name>
    <dbReference type="NCBI Taxonomy" id="266117"/>
    <lineage>
        <taxon>Bacteria</taxon>
        <taxon>Bacillati</taxon>
        <taxon>Actinomycetota</taxon>
        <taxon>Rubrobacteria</taxon>
        <taxon>Rubrobacterales</taxon>
        <taxon>Rubrobacteraceae</taxon>
        <taxon>Rubrobacter</taxon>
    </lineage>
</organism>
<dbReference type="Pfam" id="PF03713">
    <property type="entry name" value="DUF305"/>
    <property type="match status" value="1"/>
</dbReference>
<evidence type="ECO:0000313" key="5">
    <source>
        <dbReference type="Proteomes" id="UP000006637"/>
    </source>
</evidence>
<sequence length="211" mass="23969">MKRAGTLATVVAALLLSACAGAGVQEEPQDGAMHGGGQGEEHAEQMGGGHGAMGGMLAADNYSDRRFIDLMVPHHQGAVHMARVALENAEHREIRRLARNIIRSQRAEIEELRDIKRQRYGTSSVPMQMDREQTQMMGMMDPQELAGEEPFDRAFIDAMIPHHRSAIEMARVAREQTENPRIRRLAEDIIREQQREIEQMQRWREEWYSEG</sequence>
<dbReference type="OrthoDB" id="26872at2"/>
<dbReference type="HOGENOM" id="CLU_074343_2_0_11"/>
<feature type="signal peptide" evidence="2">
    <location>
        <begin position="1"/>
        <end position="22"/>
    </location>
</feature>
<dbReference type="InterPro" id="IPR012347">
    <property type="entry name" value="Ferritin-like"/>
</dbReference>
<dbReference type="RefSeq" id="WP_011563118.1">
    <property type="nucleotide sequence ID" value="NC_008148.1"/>
</dbReference>
<gene>
    <name evidence="4" type="ordered locus">Rxyl_0121</name>
</gene>
<dbReference type="PhylomeDB" id="Q1AZS8"/>
<dbReference type="PROSITE" id="PS51257">
    <property type="entry name" value="PROKAR_LIPOPROTEIN"/>
    <property type="match status" value="1"/>
</dbReference>
<evidence type="ECO:0000313" key="4">
    <source>
        <dbReference type="EMBL" id="ABG03100.1"/>
    </source>
</evidence>
<keyword evidence="2" id="KW-0732">Signal</keyword>
<dbReference type="Gene3D" id="1.20.1260.10">
    <property type="match status" value="2"/>
</dbReference>
<dbReference type="Proteomes" id="UP000006637">
    <property type="component" value="Chromosome"/>
</dbReference>
<dbReference type="KEGG" id="rxy:Rxyl_0121"/>
<dbReference type="PANTHER" id="PTHR36933">
    <property type="entry name" value="SLL0788 PROTEIN"/>
    <property type="match status" value="1"/>
</dbReference>
<evidence type="ECO:0000256" key="1">
    <source>
        <dbReference type="SAM" id="MobiDB-lite"/>
    </source>
</evidence>
<feature type="chain" id="PRO_5039440432" description="DUF305 domain-containing protein" evidence="2">
    <location>
        <begin position="23"/>
        <end position="211"/>
    </location>
</feature>
<feature type="domain" description="DUF305" evidence="3">
    <location>
        <begin position="64"/>
        <end position="203"/>
    </location>
</feature>
<evidence type="ECO:0000256" key="2">
    <source>
        <dbReference type="SAM" id="SignalP"/>
    </source>
</evidence>
<dbReference type="InterPro" id="IPR005183">
    <property type="entry name" value="DUF305_CopM-like"/>
</dbReference>
<name>Q1AZS8_RUBXD</name>
<keyword evidence="5" id="KW-1185">Reference proteome</keyword>
<feature type="region of interest" description="Disordered" evidence="1">
    <location>
        <begin position="27"/>
        <end position="51"/>
    </location>
</feature>
<dbReference type="EMBL" id="CP000386">
    <property type="protein sequence ID" value="ABG03100.1"/>
    <property type="molecule type" value="Genomic_DNA"/>
</dbReference>
<evidence type="ECO:0000259" key="3">
    <source>
        <dbReference type="Pfam" id="PF03713"/>
    </source>
</evidence>
<protein>
    <recommendedName>
        <fullName evidence="3">DUF305 domain-containing protein</fullName>
    </recommendedName>
</protein>
<proteinExistence type="predicted"/>